<keyword evidence="3" id="KW-1185">Reference proteome</keyword>
<sequence>MASTGDGARLRDTHGSSARGRKDPFHLVHDSGQESTAPKLWMLLVGGDNEAQRDGRNALEASAFPIDVLVVPCSILQMASAERQSSKSSTPQQAAI</sequence>
<accession>A0A6A6FPQ2</accession>
<feature type="region of interest" description="Disordered" evidence="1">
    <location>
        <begin position="1"/>
        <end position="34"/>
    </location>
</feature>
<protein>
    <submittedName>
        <fullName evidence="2">Uncharacterized protein</fullName>
    </submittedName>
</protein>
<name>A0A6A6FPQ2_9PEZI</name>
<dbReference type="AlphaFoldDB" id="A0A6A6FPQ2"/>
<proteinExistence type="predicted"/>
<evidence type="ECO:0000313" key="3">
    <source>
        <dbReference type="Proteomes" id="UP000799539"/>
    </source>
</evidence>
<evidence type="ECO:0000313" key="2">
    <source>
        <dbReference type="EMBL" id="KAF2215168.1"/>
    </source>
</evidence>
<reference evidence="2" key="1">
    <citation type="journal article" date="2020" name="Stud. Mycol.">
        <title>101 Dothideomycetes genomes: a test case for predicting lifestyles and emergence of pathogens.</title>
        <authorList>
            <person name="Haridas S."/>
            <person name="Albert R."/>
            <person name="Binder M."/>
            <person name="Bloem J."/>
            <person name="Labutti K."/>
            <person name="Salamov A."/>
            <person name="Andreopoulos B."/>
            <person name="Baker S."/>
            <person name="Barry K."/>
            <person name="Bills G."/>
            <person name="Bluhm B."/>
            <person name="Cannon C."/>
            <person name="Castanera R."/>
            <person name="Culley D."/>
            <person name="Daum C."/>
            <person name="Ezra D."/>
            <person name="Gonzalez J."/>
            <person name="Henrissat B."/>
            <person name="Kuo A."/>
            <person name="Liang C."/>
            <person name="Lipzen A."/>
            <person name="Lutzoni F."/>
            <person name="Magnuson J."/>
            <person name="Mondo S."/>
            <person name="Nolan M."/>
            <person name="Ohm R."/>
            <person name="Pangilinan J."/>
            <person name="Park H.-J."/>
            <person name="Ramirez L."/>
            <person name="Alfaro M."/>
            <person name="Sun H."/>
            <person name="Tritt A."/>
            <person name="Yoshinaga Y."/>
            <person name="Zwiers L.-H."/>
            <person name="Turgeon B."/>
            <person name="Goodwin S."/>
            <person name="Spatafora J."/>
            <person name="Crous P."/>
            <person name="Grigoriev I."/>
        </authorList>
    </citation>
    <scope>NUCLEOTIDE SEQUENCE</scope>
    <source>
        <strain evidence="2">SCOH1-5</strain>
    </source>
</reference>
<dbReference type="Proteomes" id="UP000799539">
    <property type="component" value="Unassembled WGS sequence"/>
</dbReference>
<organism evidence="2 3">
    <name type="scientific">Cercospora zeae-maydis SCOH1-5</name>
    <dbReference type="NCBI Taxonomy" id="717836"/>
    <lineage>
        <taxon>Eukaryota</taxon>
        <taxon>Fungi</taxon>
        <taxon>Dikarya</taxon>
        <taxon>Ascomycota</taxon>
        <taxon>Pezizomycotina</taxon>
        <taxon>Dothideomycetes</taxon>
        <taxon>Dothideomycetidae</taxon>
        <taxon>Mycosphaerellales</taxon>
        <taxon>Mycosphaerellaceae</taxon>
        <taxon>Cercospora</taxon>
    </lineage>
</organism>
<gene>
    <name evidence="2" type="ORF">CERZMDRAFT_90079</name>
</gene>
<feature type="compositionally biased region" description="Basic and acidic residues" evidence="1">
    <location>
        <begin position="8"/>
        <end position="32"/>
    </location>
</feature>
<dbReference type="EMBL" id="ML992666">
    <property type="protein sequence ID" value="KAF2215168.1"/>
    <property type="molecule type" value="Genomic_DNA"/>
</dbReference>
<evidence type="ECO:0000256" key="1">
    <source>
        <dbReference type="SAM" id="MobiDB-lite"/>
    </source>
</evidence>